<evidence type="ECO:0000256" key="1">
    <source>
        <dbReference type="ARBA" id="ARBA00001974"/>
    </source>
</evidence>
<dbReference type="InterPro" id="IPR037069">
    <property type="entry name" value="AcylCoA_DH/ox_N_sf"/>
</dbReference>
<comment type="cofactor">
    <cofactor evidence="1 6">
        <name>FAD</name>
        <dbReference type="ChEBI" id="CHEBI:57692"/>
    </cofactor>
</comment>
<sequence>MDPRINEEQLMMMRNVRKIMEEKVAPRAAEIDEKAVFPRDVHQLFSENEIYSLVVPPEYGGLDGQLLTLCICISEISRVCASSSMVLGNQSLGAAPIALRGNEQQKSRYLPKTATGELLPCFALTEPNAGSDVSSMQTRAVPDGDDYIISGNKCFITHAEVGDPFTVFAKVRVNGKDKITAFIVDRDTPGLSFGKNENKMGLRGSPTGTVILENVRVPKENILGNIGDGFRIAFDSLDKGRIMTGAMAIGLAQGALECARDYAKTRVQFGKLIGEQQGIQFMLADMETSIQAARSLMLTAAYKYDNKEADMVRFSAMSKLFATDMVMNVTTNAVQILGGYGYCREYPVERMMRDAKVFAIFEGTNQIQRIVIARDLMKD</sequence>
<dbReference type="Gene3D" id="1.20.140.10">
    <property type="entry name" value="Butyryl-CoA Dehydrogenase, subunit A, domain 3"/>
    <property type="match status" value="1"/>
</dbReference>
<dbReference type="PANTHER" id="PTHR43884">
    <property type="entry name" value="ACYL-COA DEHYDROGENASE"/>
    <property type="match status" value="1"/>
</dbReference>
<protein>
    <submittedName>
        <fullName evidence="10">Acyl-CoA dehydrogenase</fullName>
    </submittedName>
</protein>
<evidence type="ECO:0000256" key="2">
    <source>
        <dbReference type="ARBA" id="ARBA00009347"/>
    </source>
</evidence>
<dbReference type="PROSITE" id="PS00073">
    <property type="entry name" value="ACYL_COA_DH_2"/>
    <property type="match status" value="1"/>
</dbReference>
<feature type="domain" description="Acyl-CoA oxidase/dehydrogenase middle" evidence="8">
    <location>
        <begin position="121"/>
        <end position="215"/>
    </location>
</feature>
<evidence type="ECO:0000313" key="11">
    <source>
        <dbReference type="Proteomes" id="UP000013520"/>
    </source>
</evidence>
<dbReference type="HOGENOM" id="CLU_018204_0_2_9"/>
<feature type="domain" description="Acyl-CoA dehydrogenase/oxidase N-terminal" evidence="9">
    <location>
        <begin position="6"/>
        <end position="117"/>
    </location>
</feature>
<dbReference type="Gene3D" id="1.10.540.10">
    <property type="entry name" value="Acyl-CoA dehydrogenase/oxidase, N-terminal domain"/>
    <property type="match status" value="1"/>
</dbReference>
<dbReference type="PIRSF" id="PIRSF016578">
    <property type="entry name" value="HsaA"/>
    <property type="match status" value="1"/>
</dbReference>
<dbReference type="Pfam" id="PF00441">
    <property type="entry name" value="Acyl-CoA_dh_1"/>
    <property type="match status" value="1"/>
</dbReference>
<dbReference type="Pfam" id="PF02771">
    <property type="entry name" value="Acyl-CoA_dh_N"/>
    <property type="match status" value="1"/>
</dbReference>
<dbReference type="EMBL" id="CP003273">
    <property type="protein sequence ID" value="AGL00676.1"/>
    <property type="molecule type" value="Genomic_DNA"/>
</dbReference>
<dbReference type="InterPro" id="IPR046373">
    <property type="entry name" value="Acyl-CoA_Oxase/DH_mid-dom_sf"/>
</dbReference>
<keyword evidence="3 6" id="KW-0285">Flavoprotein</keyword>
<dbReference type="InterPro" id="IPR009100">
    <property type="entry name" value="AcylCoA_DH/oxidase_NM_dom_sf"/>
</dbReference>
<dbReference type="Gene3D" id="2.40.110.10">
    <property type="entry name" value="Butyryl-CoA Dehydrogenase, subunit A, domain 2"/>
    <property type="match status" value="1"/>
</dbReference>
<dbReference type="KEGG" id="dgi:Desgi_1153"/>
<accession>R4KM07</accession>
<evidence type="ECO:0000256" key="5">
    <source>
        <dbReference type="ARBA" id="ARBA00023002"/>
    </source>
</evidence>
<dbReference type="SUPFAM" id="SSF56645">
    <property type="entry name" value="Acyl-CoA dehydrogenase NM domain-like"/>
    <property type="match status" value="1"/>
</dbReference>
<dbReference type="PROSITE" id="PS00072">
    <property type="entry name" value="ACYL_COA_DH_1"/>
    <property type="match status" value="1"/>
</dbReference>
<dbReference type="InterPro" id="IPR006091">
    <property type="entry name" value="Acyl-CoA_Oxase/DH_mid-dom"/>
</dbReference>
<dbReference type="GO" id="GO:0050660">
    <property type="term" value="F:flavin adenine dinucleotide binding"/>
    <property type="evidence" value="ECO:0007669"/>
    <property type="project" value="InterPro"/>
</dbReference>
<evidence type="ECO:0000259" key="9">
    <source>
        <dbReference type="Pfam" id="PF02771"/>
    </source>
</evidence>
<dbReference type="GO" id="GO:0003995">
    <property type="term" value="F:acyl-CoA dehydrogenase activity"/>
    <property type="evidence" value="ECO:0007669"/>
    <property type="project" value="InterPro"/>
</dbReference>
<feature type="domain" description="Acyl-CoA dehydrogenase/oxidase C-terminal" evidence="7">
    <location>
        <begin position="227"/>
        <end position="376"/>
    </location>
</feature>
<evidence type="ECO:0000313" key="10">
    <source>
        <dbReference type="EMBL" id="AGL00676.1"/>
    </source>
</evidence>
<dbReference type="SUPFAM" id="SSF47203">
    <property type="entry name" value="Acyl-CoA dehydrogenase C-terminal domain-like"/>
    <property type="match status" value="1"/>
</dbReference>
<dbReference type="STRING" id="767817.Desgi_1153"/>
<dbReference type="Pfam" id="PF02770">
    <property type="entry name" value="Acyl-CoA_dh_M"/>
    <property type="match status" value="1"/>
</dbReference>
<evidence type="ECO:0000259" key="7">
    <source>
        <dbReference type="Pfam" id="PF00441"/>
    </source>
</evidence>
<reference evidence="10 11" key="1">
    <citation type="submission" date="2012-01" db="EMBL/GenBank/DDBJ databases">
        <title>Complete sequence of Desulfotomaculum gibsoniae DSM 7213.</title>
        <authorList>
            <consortium name="US DOE Joint Genome Institute"/>
            <person name="Lucas S."/>
            <person name="Han J."/>
            <person name="Lapidus A."/>
            <person name="Cheng J.-F."/>
            <person name="Goodwin L."/>
            <person name="Pitluck S."/>
            <person name="Peters L."/>
            <person name="Ovchinnikova G."/>
            <person name="Teshima H."/>
            <person name="Detter J.C."/>
            <person name="Han C."/>
            <person name="Tapia R."/>
            <person name="Land M."/>
            <person name="Hauser L."/>
            <person name="Kyrpides N."/>
            <person name="Ivanova N."/>
            <person name="Pagani I."/>
            <person name="Parshina S."/>
            <person name="Plugge C."/>
            <person name="Muyzer G."/>
            <person name="Kuever J."/>
            <person name="Ivanova A."/>
            <person name="Nazina T."/>
            <person name="Klenk H.-P."/>
            <person name="Brambilla E."/>
            <person name="Spring S."/>
            <person name="Stams A.F."/>
            <person name="Woyke T."/>
        </authorList>
    </citation>
    <scope>NUCLEOTIDE SEQUENCE [LARGE SCALE GENOMIC DNA]</scope>
    <source>
        <strain evidence="10 11">DSM 7213</strain>
    </source>
</reference>
<dbReference type="PANTHER" id="PTHR43884:SF12">
    <property type="entry name" value="ISOVALERYL-COA DEHYDROGENASE, MITOCHONDRIAL-RELATED"/>
    <property type="match status" value="1"/>
</dbReference>
<dbReference type="FunFam" id="1.20.140.10:FF:000004">
    <property type="entry name" value="Acyl-CoA dehydrogenase FadE25"/>
    <property type="match status" value="1"/>
</dbReference>
<dbReference type="InterPro" id="IPR013786">
    <property type="entry name" value="AcylCoA_DH/ox_N"/>
</dbReference>
<dbReference type="AlphaFoldDB" id="R4KM07"/>
<dbReference type="InterPro" id="IPR006089">
    <property type="entry name" value="Acyl-CoA_DH_CS"/>
</dbReference>
<comment type="similarity">
    <text evidence="2 6">Belongs to the acyl-CoA dehydrogenase family.</text>
</comment>
<dbReference type="InterPro" id="IPR009075">
    <property type="entry name" value="AcylCo_DH/oxidase_C"/>
</dbReference>
<dbReference type="RefSeq" id="WP_006523690.1">
    <property type="nucleotide sequence ID" value="NC_021184.1"/>
</dbReference>
<dbReference type="FunFam" id="2.40.110.10:FF:000001">
    <property type="entry name" value="Acyl-CoA dehydrogenase, mitochondrial"/>
    <property type="match status" value="1"/>
</dbReference>
<evidence type="ECO:0000256" key="6">
    <source>
        <dbReference type="RuleBase" id="RU362125"/>
    </source>
</evidence>
<evidence type="ECO:0000256" key="3">
    <source>
        <dbReference type="ARBA" id="ARBA00022630"/>
    </source>
</evidence>
<evidence type="ECO:0000259" key="8">
    <source>
        <dbReference type="Pfam" id="PF02770"/>
    </source>
</evidence>
<keyword evidence="4 6" id="KW-0274">FAD</keyword>
<dbReference type="OrthoDB" id="9802447at2"/>
<keyword evidence="5 6" id="KW-0560">Oxidoreductase</keyword>
<proteinExistence type="inferred from homology"/>
<dbReference type="InterPro" id="IPR036250">
    <property type="entry name" value="AcylCo_DH-like_C"/>
</dbReference>
<evidence type="ECO:0000256" key="4">
    <source>
        <dbReference type="ARBA" id="ARBA00022827"/>
    </source>
</evidence>
<name>R4KM07_9FIRM</name>
<organism evidence="10 11">
    <name type="scientific">Desulfoscipio gibsoniae DSM 7213</name>
    <dbReference type="NCBI Taxonomy" id="767817"/>
    <lineage>
        <taxon>Bacteria</taxon>
        <taxon>Bacillati</taxon>
        <taxon>Bacillota</taxon>
        <taxon>Clostridia</taxon>
        <taxon>Eubacteriales</taxon>
        <taxon>Desulfallaceae</taxon>
        <taxon>Desulfoscipio</taxon>
    </lineage>
</organism>
<gene>
    <name evidence="10" type="ORF">Desgi_1153</name>
</gene>
<dbReference type="eggNOG" id="COG1960">
    <property type="taxonomic scope" value="Bacteria"/>
</dbReference>
<dbReference type="Proteomes" id="UP000013520">
    <property type="component" value="Chromosome"/>
</dbReference>
<keyword evidence="11" id="KW-1185">Reference proteome</keyword>